<gene>
    <name evidence="6" type="primary">LOC101234380</name>
</gene>
<keyword evidence="3" id="KW-1133">Transmembrane helix</keyword>
<evidence type="ECO:0000256" key="2">
    <source>
        <dbReference type="ARBA" id="ARBA00023136"/>
    </source>
</evidence>
<name>A0ABM4D426_HYDVU</name>
<comment type="subcellular location">
    <subcellularLocation>
        <location evidence="1">Membrane</location>
    </subcellularLocation>
</comment>
<feature type="transmembrane region" description="Helical" evidence="3">
    <location>
        <begin position="81"/>
        <end position="105"/>
    </location>
</feature>
<feature type="domain" description="Golgin subfamily A member 7/ERF4" evidence="4">
    <location>
        <begin position="43"/>
        <end position="132"/>
    </location>
</feature>
<dbReference type="PANTHER" id="PTHR13005:SF4">
    <property type="entry name" value="CYSTEINE-RICH HYDROPHOBIC PROTEIN"/>
    <property type="match status" value="1"/>
</dbReference>
<dbReference type="PANTHER" id="PTHR13005">
    <property type="entry name" value="CYSTEINE-RICH HYDROPHOBIC DOMAIN PROTEIN BRAIN X-LINKED PROTEIN"/>
    <property type="match status" value="1"/>
</dbReference>
<evidence type="ECO:0000256" key="3">
    <source>
        <dbReference type="SAM" id="Phobius"/>
    </source>
</evidence>
<dbReference type="Proteomes" id="UP001652625">
    <property type="component" value="Chromosome 12"/>
</dbReference>
<accession>A0ABM4D426</accession>
<dbReference type="InterPro" id="IPR039735">
    <property type="entry name" value="CHIC1/2"/>
</dbReference>
<evidence type="ECO:0000313" key="6">
    <source>
        <dbReference type="RefSeq" id="XP_065669020.1"/>
    </source>
</evidence>
<reference evidence="6" key="1">
    <citation type="submission" date="2025-08" db="UniProtKB">
        <authorList>
            <consortium name="RefSeq"/>
        </authorList>
    </citation>
    <scope>IDENTIFICATION</scope>
</reference>
<evidence type="ECO:0000259" key="4">
    <source>
        <dbReference type="Pfam" id="PF10256"/>
    </source>
</evidence>
<keyword evidence="2 3" id="KW-0472">Membrane</keyword>
<protein>
    <submittedName>
        <fullName evidence="6">Cysteine-rich hydrophobic domain-containing protein 2 isoform X2</fullName>
    </submittedName>
</protein>
<keyword evidence="5" id="KW-1185">Reference proteome</keyword>
<organism evidence="5 6">
    <name type="scientific">Hydra vulgaris</name>
    <name type="common">Hydra</name>
    <name type="synonym">Hydra attenuata</name>
    <dbReference type="NCBI Taxonomy" id="6087"/>
    <lineage>
        <taxon>Eukaryota</taxon>
        <taxon>Metazoa</taxon>
        <taxon>Cnidaria</taxon>
        <taxon>Hydrozoa</taxon>
        <taxon>Hydroidolina</taxon>
        <taxon>Anthoathecata</taxon>
        <taxon>Aplanulata</taxon>
        <taxon>Hydridae</taxon>
        <taxon>Hydra</taxon>
    </lineage>
</organism>
<sequence>MERFDMIEDALQDYGDGETEPFRRCDPIRISGVGHLTLFGLSNKFETDFPSGLTGKLAPEEYDATLSRINKVLGRSLPTNLRWLFCGCLCCCCTLGMSIWPVVFLNKRTRHQLEKIIDSENRNLYHKLGLHLKLKKQMVVSGNMMEYVLLVEFRPKVALFKPD</sequence>
<proteinExistence type="predicted"/>
<dbReference type="InterPro" id="IPR019383">
    <property type="entry name" value="Golgin_A_7/ERF4"/>
</dbReference>
<evidence type="ECO:0000256" key="1">
    <source>
        <dbReference type="ARBA" id="ARBA00004370"/>
    </source>
</evidence>
<keyword evidence="3" id="KW-0812">Transmembrane</keyword>
<dbReference type="Pfam" id="PF10256">
    <property type="entry name" value="Erf4"/>
    <property type="match status" value="1"/>
</dbReference>
<evidence type="ECO:0000313" key="5">
    <source>
        <dbReference type="Proteomes" id="UP001652625"/>
    </source>
</evidence>
<dbReference type="RefSeq" id="XP_065669020.1">
    <property type="nucleotide sequence ID" value="XM_065812948.1"/>
</dbReference>
<dbReference type="GeneID" id="101234380"/>